<keyword evidence="7 10" id="KW-0249">Electron transport</keyword>
<keyword evidence="4 10" id="KW-0679">Respiratory chain</keyword>
<evidence type="ECO:0000256" key="4">
    <source>
        <dbReference type="ARBA" id="ARBA00022660"/>
    </source>
</evidence>
<protein>
    <recommendedName>
        <fullName evidence="2 10">NADH dehydrogenase [ubiquinone] iron-sulfur protein 4, mitochondrial</fullName>
    </recommendedName>
</protein>
<evidence type="ECO:0000313" key="12">
    <source>
        <dbReference type="Proteomes" id="UP000694621"/>
    </source>
</evidence>
<evidence type="ECO:0000256" key="6">
    <source>
        <dbReference type="ARBA" id="ARBA00022946"/>
    </source>
</evidence>
<evidence type="ECO:0000256" key="8">
    <source>
        <dbReference type="ARBA" id="ARBA00023128"/>
    </source>
</evidence>
<evidence type="ECO:0000256" key="3">
    <source>
        <dbReference type="ARBA" id="ARBA00022448"/>
    </source>
</evidence>
<keyword evidence="8 10" id="KW-0496">Mitochondrion</keyword>
<dbReference type="GO" id="GO:0022900">
    <property type="term" value="P:electron transport chain"/>
    <property type="evidence" value="ECO:0007669"/>
    <property type="project" value="InterPro"/>
</dbReference>
<evidence type="ECO:0000256" key="9">
    <source>
        <dbReference type="ARBA" id="ARBA00023136"/>
    </source>
</evidence>
<comment type="subcellular location">
    <subcellularLocation>
        <location evidence="10">Mitochondrion inner membrane</location>
        <topology evidence="10">Peripheral membrane protein</topology>
        <orientation evidence="10">Matrix side</orientation>
    </subcellularLocation>
</comment>
<keyword evidence="6 10" id="KW-0809">Transit peptide</keyword>
<evidence type="ECO:0000313" key="11">
    <source>
        <dbReference type="Ensembl" id="ENSAMXP00005006638.1"/>
    </source>
</evidence>
<evidence type="ECO:0000256" key="7">
    <source>
        <dbReference type="ARBA" id="ARBA00022982"/>
    </source>
</evidence>
<comment type="similarity">
    <text evidence="1 10">Belongs to the complex I NDUFS4 subunit family.</text>
</comment>
<evidence type="ECO:0000256" key="2">
    <source>
        <dbReference type="ARBA" id="ARBA00015796"/>
    </source>
</evidence>
<keyword evidence="5 10" id="KW-0999">Mitochondrion inner membrane</keyword>
<keyword evidence="9 10" id="KW-0472">Membrane</keyword>
<name>A0A8B9H0Q2_ASTMX</name>
<comment type="function">
    <text evidence="10">Accessory subunit of the mitochondrial membrane respiratory chain NADH dehydrogenase (Complex I), that is believed not to be involved in catalysis. Complex I functions in the transfer of electrons from NADH to the respiratory chain. The immediate electron acceptor for the enzyme is believed to be ubiquinone.</text>
</comment>
<dbReference type="AlphaFoldDB" id="A0A8B9H0Q2"/>
<reference evidence="11" key="1">
    <citation type="submission" date="2025-08" db="UniProtKB">
        <authorList>
            <consortium name="Ensembl"/>
        </authorList>
    </citation>
    <scope>IDENTIFICATION</scope>
</reference>
<accession>A0A8B9H0Q2</accession>
<dbReference type="InterPro" id="IPR006885">
    <property type="entry name" value="NADH_UbQ_FeS_4_mit-like"/>
</dbReference>
<dbReference type="PANTHER" id="PTHR12219:SF8">
    <property type="entry name" value="NADH DEHYDROGENASE [UBIQUINONE] IRON-SULFUR PROTEIN 4, MITOCHONDRIAL"/>
    <property type="match status" value="1"/>
</dbReference>
<proteinExistence type="inferred from homology"/>
<sequence length="67" mass="7738">CVCDWLSVRSDPLSNMELTFSTKEDAIAFAEKNGWSYDITEKRTPKPTVKSYGSNFSWDKRTRRSAK</sequence>
<evidence type="ECO:0000256" key="5">
    <source>
        <dbReference type="ARBA" id="ARBA00022792"/>
    </source>
</evidence>
<dbReference type="InterPro" id="IPR038532">
    <property type="entry name" value="NDUFS4-like_sf"/>
</dbReference>
<dbReference type="PANTHER" id="PTHR12219">
    <property type="entry name" value="NADH-UBIQUINONE OXIDOREDUCTASE"/>
    <property type="match status" value="1"/>
</dbReference>
<dbReference type="Gene3D" id="3.30.160.190">
    <property type="entry name" value="atu1810 like domain"/>
    <property type="match status" value="1"/>
</dbReference>
<keyword evidence="3 10" id="KW-0813">Transport</keyword>
<organism evidence="11 12">
    <name type="scientific">Astyanax mexicanus</name>
    <name type="common">Blind cave fish</name>
    <name type="synonym">Astyanax fasciatus mexicanus</name>
    <dbReference type="NCBI Taxonomy" id="7994"/>
    <lineage>
        <taxon>Eukaryota</taxon>
        <taxon>Metazoa</taxon>
        <taxon>Chordata</taxon>
        <taxon>Craniata</taxon>
        <taxon>Vertebrata</taxon>
        <taxon>Euteleostomi</taxon>
        <taxon>Actinopterygii</taxon>
        <taxon>Neopterygii</taxon>
        <taxon>Teleostei</taxon>
        <taxon>Ostariophysi</taxon>
        <taxon>Characiformes</taxon>
        <taxon>Characoidei</taxon>
        <taxon>Acestrorhamphidae</taxon>
        <taxon>Acestrorhamphinae</taxon>
        <taxon>Astyanax</taxon>
    </lineage>
</organism>
<evidence type="ECO:0000256" key="10">
    <source>
        <dbReference type="RuleBase" id="RU367010"/>
    </source>
</evidence>
<dbReference type="GO" id="GO:0005743">
    <property type="term" value="C:mitochondrial inner membrane"/>
    <property type="evidence" value="ECO:0007669"/>
    <property type="project" value="UniProtKB-SubCell"/>
</dbReference>
<dbReference type="Pfam" id="PF04800">
    <property type="entry name" value="NDUS4"/>
    <property type="match status" value="1"/>
</dbReference>
<evidence type="ECO:0000256" key="1">
    <source>
        <dbReference type="ARBA" id="ARBA00005882"/>
    </source>
</evidence>
<dbReference type="Proteomes" id="UP000694621">
    <property type="component" value="Unplaced"/>
</dbReference>
<dbReference type="Ensembl" id="ENSAMXT00005007510.1">
    <property type="protein sequence ID" value="ENSAMXP00005006638.1"/>
    <property type="gene ID" value="ENSAMXG00005003953.1"/>
</dbReference>